<dbReference type="GO" id="GO:0004735">
    <property type="term" value="F:pyrroline-5-carboxylate reductase activity"/>
    <property type="evidence" value="ECO:0007669"/>
    <property type="project" value="UniProtKB-UniRule"/>
</dbReference>
<evidence type="ECO:0000256" key="6">
    <source>
        <dbReference type="HAMAP-Rule" id="MF_01925"/>
    </source>
</evidence>
<evidence type="ECO:0000256" key="1">
    <source>
        <dbReference type="ARBA" id="ARBA00005525"/>
    </source>
</evidence>
<dbReference type="InterPro" id="IPR053790">
    <property type="entry name" value="P5CR-like_CS"/>
</dbReference>
<dbReference type="FunFam" id="1.10.3730.10:FF:000001">
    <property type="entry name" value="Pyrroline-5-carboxylate reductase"/>
    <property type="match status" value="1"/>
</dbReference>
<dbReference type="OrthoDB" id="9805754at2"/>
<comment type="pathway">
    <text evidence="6 9">Amino-acid biosynthesis; L-proline biosynthesis; L-proline from L-glutamate 5-semialdehyde: step 1/1.</text>
</comment>
<dbReference type="AlphaFoldDB" id="A0A0A2UZ86"/>
<evidence type="ECO:0000259" key="11">
    <source>
        <dbReference type="Pfam" id="PF03807"/>
    </source>
</evidence>
<comment type="catalytic activity">
    <reaction evidence="6 9">
        <text>L-proline + NADP(+) = (S)-1-pyrroline-5-carboxylate + NADPH + 2 H(+)</text>
        <dbReference type="Rhea" id="RHEA:14109"/>
        <dbReference type="ChEBI" id="CHEBI:15378"/>
        <dbReference type="ChEBI" id="CHEBI:17388"/>
        <dbReference type="ChEBI" id="CHEBI:57783"/>
        <dbReference type="ChEBI" id="CHEBI:58349"/>
        <dbReference type="ChEBI" id="CHEBI:60039"/>
        <dbReference type="EC" id="1.5.1.2"/>
    </reaction>
</comment>
<reference evidence="13 14" key="1">
    <citation type="submission" date="2013-08" db="EMBL/GenBank/DDBJ databases">
        <title>Genome of Pontibacillus chungwhensis.</title>
        <authorList>
            <person name="Wang Q."/>
            <person name="Wang G."/>
        </authorList>
    </citation>
    <scope>NUCLEOTIDE SEQUENCE [LARGE SCALE GENOMIC DNA]</scope>
    <source>
        <strain evidence="13 14">BH030062</strain>
    </source>
</reference>
<organism evidence="13 14">
    <name type="scientific">Pontibacillus chungwhensis BH030062</name>
    <dbReference type="NCBI Taxonomy" id="1385513"/>
    <lineage>
        <taxon>Bacteria</taxon>
        <taxon>Bacillati</taxon>
        <taxon>Bacillota</taxon>
        <taxon>Bacilli</taxon>
        <taxon>Bacillales</taxon>
        <taxon>Bacillaceae</taxon>
        <taxon>Pontibacillus</taxon>
    </lineage>
</organism>
<keyword evidence="2 6" id="KW-0641">Proline biosynthesis</keyword>
<comment type="subcellular location">
    <subcellularLocation>
        <location evidence="6">Cytoplasm</location>
    </subcellularLocation>
</comment>
<dbReference type="InterPro" id="IPR000304">
    <property type="entry name" value="Pyrroline-COOH_reductase"/>
</dbReference>
<evidence type="ECO:0000256" key="8">
    <source>
        <dbReference type="PIRSR" id="PIRSR000193-1"/>
    </source>
</evidence>
<dbReference type="Proteomes" id="UP000030153">
    <property type="component" value="Unassembled WGS sequence"/>
</dbReference>
<keyword evidence="3 6" id="KW-0521">NADP</keyword>
<name>A0A0A2UZ86_9BACI</name>
<dbReference type="PIRSF" id="PIRSF000193">
    <property type="entry name" value="Pyrrol-5-carb_rd"/>
    <property type="match status" value="1"/>
</dbReference>
<evidence type="ECO:0000256" key="10">
    <source>
        <dbReference type="SAM" id="MobiDB-lite"/>
    </source>
</evidence>
<dbReference type="eggNOG" id="COG0345">
    <property type="taxonomic scope" value="Bacteria"/>
</dbReference>
<feature type="region of interest" description="Disordered" evidence="10">
    <location>
        <begin position="208"/>
        <end position="267"/>
    </location>
</feature>
<keyword evidence="6 9" id="KW-0028">Amino-acid biosynthesis</keyword>
<evidence type="ECO:0000256" key="7">
    <source>
        <dbReference type="NCBIfam" id="TIGR00112"/>
    </source>
</evidence>
<dbReference type="InterPro" id="IPR028939">
    <property type="entry name" value="P5C_Rdtase_cat_N"/>
</dbReference>
<dbReference type="SUPFAM" id="SSF48179">
    <property type="entry name" value="6-phosphogluconate dehydrogenase C-terminal domain-like"/>
    <property type="match status" value="1"/>
</dbReference>
<feature type="domain" description="Pyrroline-5-carboxylate reductase dimerisation" evidence="12">
    <location>
        <begin position="151"/>
        <end position="255"/>
    </location>
</feature>
<dbReference type="EMBL" id="AVBG01000001">
    <property type="protein sequence ID" value="KGP93239.1"/>
    <property type="molecule type" value="Genomic_DNA"/>
</dbReference>
<comment type="function">
    <text evidence="5 6">Catalyzes the reduction of 1-pyrroline-5-carboxylate (PCA) to L-proline.</text>
</comment>
<dbReference type="Gene3D" id="3.40.50.720">
    <property type="entry name" value="NAD(P)-binding Rossmann-like Domain"/>
    <property type="match status" value="1"/>
</dbReference>
<protein>
    <recommendedName>
        <fullName evidence="6 7">Pyrroline-5-carboxylate reductase</fullName>
        <shortName evidence="6">P5C reductase</shortName>
        <shortName evidence="6">P5CR</shortName>
        <ecNumber evidence="6 7">1.5.1.2</ecNumber>
    </recommendedName>
    <alternativeName>
        <fullName evidence="6">PCA reductase</fullName>
    </alternativeName>
</protein>
<sequence>MAEAMISGMVQSNQVTPSQIIVSNRSNTNRLNELKYKYGIQAKKREDLDFATIDLFILAMKPKDIDSVLESIRPHLYPHQTIISVLAGITTSHMESHLPDKQQVIRVMPNTSSMIGESATAIAPGTHAPKDRVYLTKALMESFGEAYIIDEDQMDIFTGIAGSGPAYFYNLMEHIEQAGIEAGLEGELARSIGAQTILGAAKMIQERSESPTELRENVTSPNGTTAAGLEELDHHGGGEAIAAAVKGATSRSKEMSKQMKPTLVATK</sequence>
<proteinExistence type="inferred from homology"/>
<dbReference type="UniPathway" id="UPA00098">
    <property type="reaction ID" value="UER00361"/>
</dbReference>
<evidence type="ECO:0000313" key="14">
    <source>
        <dbReference type="Proteomes" id="UP000030153"/>
    </source>
</evidence>
<dbReference type="EC" id="1.5.1.2" evidence="6 7"/>
<evidence type="ECO:0000256" key="4">
    <source>
        <dbReference type="ARBA" id="ARBA00023002"/>
    </source>
</evidence>
<dbReference type="PANTHER" id="PTHR11645:SF49">
    <property type="entry name" value="PYRROLINE-5-CARBOXYLATE REDUCTASE 1"/>
    <property type="match status" value="1"/>
</dbReference>
<gene>
    <name evidence="6" type="primary">proC</name>
    <name evidence="13" type="ORF">N780_13150</name>
</gene>
<dbReference type="NCBIfam" id="TIGR00112">
    <property type="entry name" value="proC"/>
    <property type="match status" value="1"/>
</dbReference>
<accession>A0A0A2UZ86</accession>
<evidence type="ECO:0000313" key="13">
    <source>
        <dbReference type="EMBL" id="KGP93239.1"/>
    </source>
</evidence>
<dbReference type="PROSITE" id="PS00521">
    <property type="entry name" value="P5CR"/>
    <property type="match status" value="1"/>
</dbReference>
<dbReference type="GO" id="GO:0055129">
    <property type="term" value="P:L-proline biosynthetic process"/>
    <property type="evidence" value="ECO:0007669"/>
    <property type="project" value="UniProtKB-UniRule"/>
</dbReference>
<evidence type="ECO:0000256" key="9">
    <source>
        <dbReference type="RuleBase" id="RU003903"/>
    </source>
</evidence>
<dbReference type="STRING" id="1385513.N780_13150"/>
<comment type="caution">
    <text evidence="13">The sequence shown here is derived from an EMBL/GenBank/DDBJ whole genome shotgun (WGS) entry which is preliminary data.</text>
</comment>
<evidence type="ECO:0000256" key="3">
    <source>
        <dbReference type="ARBA" id="ARBA00022857"/>
    </source>
</evidence>
<evidence type="ECO:0000256" key="5">
    <source>
        <dbReference type="ARBA" id="ARBA00058118"/>
    </source>
</evidence>
<dbReference type="SUPFAM" id="SSF51735">
    <property type="entry name" value="NAD(P)-binding Rossmann-fold domains"/>
    <property type="match status" value="1"/>
</dbReference>
<comment type="catalytic activity">
    <reaction evidence="6">
        <text>L-proline + NAD(+) = (S)-1-pyrroline-5-carboxylate + NADH + 2 H(+)</text>
        <dbReference type="Rhea" id="RHEA:14105"/>
        <dbReference type="ChEBI" id="CHEBI:15378"/>
        <dbReference type="ChEBI" id="CHEBI:17388"/>
        <dbReference type="ChEBI" id="CHEBI:57540"/>
        <dbReference type="ChEBI" id="CHEBI:57945"/>
        <dbReference type="ChEBI" id="CHEBI:60039"/>
        <dbReference type="EC" id="1.5.1.2"/>
    </reaction>
</comment>
<feature type="binding site" evidence="8">
    <location>
        <begin position="59"/>
        <end position="62"/>
    </location>
    <ligand>
        <name>NADP(+)</name>
        <dbReference type="ChEBI" id="CHEBI:58349"/>
    </ligand>
</feature>
<keyword evidence="6" id="KW-0963">Cytoplasm</keyword>
<feature type="domain" description="Pyrroline-5-carboxylate reductase catalytic N-terminal" evidence="11">
    <location>
        <begin position="1"/>
        <end position="88"/>
    </location>
</feature>
<dbReference type="PANTHER" id="PTHR11645">
    <property type="entry name" value="PYRROLINE-5-CARBOXYLATE REDUCTASE"/>
    <property type="match status" value="1"/>
</dbReference>
<comment type="similarity">
    <text evidence="1 6 9">Belongs to the pyrroline-5-carboxylate reductase family.</text>
</comment>
<evidence type="ECO:0000256" key="2">
    <source>
        <dbReference type="ARBA" id="ARBA00022650"/>
    </source>
</evidence>
<dbReference type="Gene3D" id="1.10.3730.10">
    <property type="entry name" value="ProC C-terminal domain-like"/>
    <property type="match status" value="1"/>
</dbReference>
<dbReference type="Pfam" id="PF03807">
    <property type="entry name" value="F420_oxidored"/>
    <property type="match status" value="1"/>
</dbReference>
<dbReference type="HAMAP" id="MF_01925">
    <property type="entry name" value="P5C_reductase"/>
    <property type="match status" value="1"/>
</dbReference>
<keyword evidence="14" id="KW-1185">Reference proteome</keyword>
<dbReference type="GO" id="GO:0005737">
    <property type="term" value="C:cytoplasm"/>
    <property type="evidence" value="ECO:0007669"/>
    <property type="project" value="UniProtKB-SubCell"/>
</dbReference>
<evidence type="ECO:0000259" key="12">
    <source>
        <dbReference type="Pfam" id="PF14748"/>
    </source>
</evidence>
<dbReference type="Pfam" id="PF14748">
    <property type="entry name" value="P5CR_dimer"/>
    <property type="match status" value="1"/>
</dbReference>
<keyword evidence="4 6" id="KW-0560">Oxidoreductase</keyword>
<dbReference type="InterPro" id="IPR029036">
    <property type="entry name" value="P5CR_dimer"/>
</dbReference>
<dbReference type="InterPro" id="IPR036291">
    <property type="entry name" value="NAD(P)-bd_dom_sf"/>
</dbReference>
<dbReference type="InterPro" id="IPR008927">
    <property type="entry name" value="6-PGluconate_DH-like_C_sf"/>
</dbReference>